<evidence type="ECO:0000313" key="19">
    <source>
        <dbReference type="EMBL" id="KAK5116766.1"/>
    </source>
</evidence>
<keyword evidence="5 15" id="KW-0808">Transferase</keyword>
<dbReference type="PANTHER" id="PTHR23163:SF0">
    <property type="entry name" value="E3 UBIQUITIN-PROTEIN LIGASE BRE1"/>
    <property type="match status" value="1"/>
</dbReference>
<dbReference type="InterPro" id="IPR013083">
    <property type="entry name" value="Znf_RING/FYVE/PHD"/>
</dbReference>
<dbReference type="Pfam" id="PF13923">
    <property type="entry name" value="zf-C3HC4_2"/>
    <property type="match status" value="1"/>
</dbReference>
<dbReference type="Gene3D" id="3.30.40.10">
    <property type="entry name" value="Zinc/RING finger domain, C3HC4 (zinc finger)"/>
    <property type="match status" value="1"/>
</dbReference>
<dbReference type="SUPFAM" id="SSF57850">
    <property type="entry name" value="RING/U-box"/>
    <property type="match status" value="1"/>
</dbReference>
<feature type="region of interest" description="Disordered" evidence="17">
    <location>
        <begin position="221"/>
        <end position="244"/>
    </location>
</feature>
<organism evidence="19 20">
    <name type="scientific">Meristemomyces frigidus</name>
    <dbReference type="NCBI Taxonomy" id="1508187"/>
    <lineage>
        <taxon>Eukaryota</taxon>
        <taxon>Fungi</taxon>
        <taxon>Dikarya</taxon>
        <taxon>Ascomycota</taxon>
        <taxon>Pezizomycotina</taxon>
        <taxon>Dothideomycetes</taxon>
        <taxon>Dothideomycetidae</taxon>
        <taxon>Mycosphaerellales</taxon>
        <taxon>Teratosphaeriaceae</taxon>
        <taxon>Meristemomyces</taxon>
    </lineage>
</organism>
<dbReference type="InterPro" id="IPR017907">
    <property type="entry name" value="Znf_RING_CS"/>
</dbReference>
<keyword evidence="11 15" id="KW-0175">Coiled coil</keyword>
<keyword evidence="7 14" id="KW-0863">Zinc-finger</keyword>
<evidence type="ECO:0000256" key="14">
    <source>
        <dbReference type="PROSITE-ProRule" id="PRU00175"/>
    </source>
</evidence>
<dbReference type="SMART" id="SM00184">
    <property type="entry name" value="RING"/>
    <property type="match status" value="1"/>
</dbReference>
<evidence type="ECO:0000256" key="6">
    <source>
        <dbReference type="ARBA" id="ARBA00022723"/>
    </source>
</evidence>
<evidence type="ECO:0000256" key="5">
    <source>
        <dbReference type="ARBA" id="ARBA00022679"/>
    </source>
</evidence>
<keyword evidence="8 15" id="KW-0833">Ubl conjugation pathway</keyword>
<feature type="coiled-coil region" evidence="16">
    <location>
        <begin position="47"/>
        <end position="74"/>
    </location>
</feature>
<dbReference type="Proteomes" id="UP001310890">
    <property type="component" value="Unassembled WGS sequence"/>
</dbReference>
<name>A0AAN7YRP6_9PEZI</name>
<dbReference type="InterPro" id="IPR001841">
    <property type="entry name" value="Znf_RING"/>
</dbReference>
<feature type="coiled-coil region" evidence="16">
    <location>
        <begin position="454"/>
        <end position="516"/>
    </location>
</feature>
<dbReference type="GO" id="GO:0008270">
    <property type="term" value="F:zinc ion binding"/>
    <property type="evidence" value="ECO:0007669"/>
    <property type="project" value="UniProtKB-KW"/>
</dbReference>
<evidence type="ECO:0000256" key="2">
    <source>
        <dbReference type="ARBA" id="ARBA00004123"/>
    </source>
</evidence>
<dbReference type="PROSITE" id="PS00518">
    <property type="entry name" value="ZF_RING_1"/>
    <property type="match status" value="1"/>
</dbReference>
<comment type="caution">
    <text evidence="19">The sequence shown here is derived from an EMBL/GenBank/DDBJ whole genome shotgun (WGS) entry which is preliminary data.</text>
</comment>
<accession>A0AAN7YRP6</accession>
<evidence type="ECO:0000256" key="1">
    <source>
        <dbReference type="ARBA" id="ARBA00000900"/>
    </source>
</evidence>
<dbReference type="PANTHER" id="PTHR23163">
    <property type="entry name" value="RING FINGER PROTEIN-RELATED"/>
    <property type="match status" value="1"/>
</dbReference>
<dbReference type="GO" id="GO:0006325">
    <property type="term" value="P:chromatin organization"/>
    <property type="evidence" value="ECO:0007669"/>
    <property type="project" value="UniProtKB-KW"/>
</dbReference>
<gene>
    <name evidence="19" type="ORF">LTR62_007440</name>
</gene>
<keyword evidence="9 15" id="KW-0862">Zinc</keyword>
<feature type="domain" description="RING-type" evidence="18">
    <location>
        <begin position="667"/>
        <end position="705"/>
    </location>
</feature>
<dbReference type="CDD" id="cd16499">
    <property type="entry name" value="RING-HC_Bre1-like"/>
    <property type="match status" value="1"/>
</dbReference>
<dbReference type="EC" id="2.3.2.27" evidence="15"/>
<comment type="function">
    <text evidence="13">E3 ubiquitin-protein ligase that mediates monoubiquitination of histone H2B to form H2BK123ub1. H2BK123ub1 gives a specific tag for epigenetic transcriptional activation and is also a prerequisite for H3K4me and H3K79me formation.</text>
</comment>
<evidence type="ECO:0000256" key="9">
    <source>
        <dbReference type="ARBA" id="ARBA00022833"/>
    </source>
</evidence>
<keyword evidence="10 15" id="KW-0156">Chromatin regulator</keyword>
<dbReference type="GO" id="GO:0005634">
    <property type="term" value="C:nucleus"/>
    <property type="evidence" value="ECO:0007669"/>
    <property type="project" value="UniProtKB-SubCell"/>
</dbReference>
<dbReference type="Pfam" id="PF08647">
    <property type="entry name" value="BRE1"/>
    <property type="match status" value="1"/>
</dbReference>
<evidence type="ECO:0000256" key="3">
    <source>
        <dbReference type="ARBA" id="ARBA00004906"/>
    </source>
</evidence>
<feature type="coiled-coil region" evidence="16">
    <location>
        <begin position="559"/>
        <end position="649"/>
    </location>
</feature>
<dbReference type="GO" id="GO:0061630">
    <property type="term" value="F:ubiquitin protein ligase activity"/>
    <property type="evidence" value="ECO:0007669"/>
    <property type="project" value="UniProtKB-EC"/>
</dbReference>
<feature type="coiled-coil region" evidence="16">
    <location>
        <begin position="160"/>
        <end position="215"/>
    </location>
</feature>
<feature type="region of interest" description="Disordered" evidence="17">
    <location>
        <begin position="402"/>
        <end position="448"/>
    </location>
</feature>
<evidence type="ECO:0000256" key="12">
    <source>
        <dbReference type="ARBA" id="ARBA00023242"/>
    </source>
</evidence>
<comment type="catalytic activity">
    <reaction evidence="1 15">
        <text>S-ubiquitinyl-[E2 ubiquitin-conjugating enzyme]-L-cysteine + [acceptor protein]-L-lysine = [E2 ubiquitin-conjugating enzyme]-L-cysteine + N(6)-ubiquitinyl-[acceptor protein]-L-lysine.</text>
        <dbReference type="EC" id="2.3.2.27"/>
    </reaction>
</comment>
<evidence type="ECO:0000256" key="13">
    <source>
        <dbReference type="ARBA" id="ARBA00059679"/>
    </source>
</evidence>
<proteinExistence type="inferred from homology"/>
<evidence type="ECO:0000256" key="15">
    <source>
        <dbReference type="RuleBase" id="RU365038"/>
    </source>
</evidence>
<dbReference type="AlphaFoldDB" id="A0AAN7YRP6"/>
<evidence type="ECO:0000256" key="10">
    <source>
        <dbReference type="ARBA" id="ARBA00022853"/>
    </source>
</evidence>
<sequence length="721" mass="82022">MDERKRSIAVVEPDDLAPRAKRLVKDENGQAMRMDAEKERDVENWQKDAIHRQMKDYKRQRNLLEEELNEVKNKSRHHDDHLRIIDAWFAQLLDEVRVIARQSIATPPPSATSRPGEEMYGSALLFDTSELFGKHLKSRAQNIKAAIADLYMNISTSPEVDTLRSRLNELLAKEKEHTVELRRALDEQESLQSKREAAVERYMTAEKKLDRQKSQQVQKLERQAMYGGNGESTSPTTGKKPGTPMKNEHLDTNGELTNGNSALESEAARKEAIVVVERQKAQVDEIEAENERLTNELSAARTKLASLTDDDYAETTVFKTLKARHDDAVKRANDLEAFNAQLREESQKLLAERTTYRRTLDDESREASNESEAQIARAETDLARVRNNRDELMAELEIRKRAEEARRSSADQARELAEARDSRISALQSEVERTRQQLTESGATADESIEDLDNDTLKAKLRVLDSQHRMLSNELASMEAAWRKSSALASQRVAETAAHEELVARLQAEKSKADQKYFAAMKAKDMKEGELRSLRAQNSRSSEIVTQLKDTDGKSREMVSNLERQFAEKKEAYQKLEGQHRILDQQAKEARLLSEGAQRQVEELKGLTTTKDKDAFAANKARREAEVELERCQTRLEDCKRHVESLKKHRAAENESSSDDWRKICICPVCNRNLRNTVIKLCGHVFCQECVQGLIANRSRKCPSCGRAFGQGDHMGITLTA</sequence>
<comment type="pathway">
    <text evidence="3 15">Protein modification; protein ubiquitination.</text>
</comment>
<evidence type="ECO:0000256" key="8">
    <source>
        <dbReference type="ARBA" id="ARBA00022786"/>
    </source>
</evidence>
<feature type="compositionally biased region" description="Basic and acidic residues" evidence="17">
    <location>
        <begin position="402"/>
        <end position="423"/>
    </location>
</feature>
<evidence type="ECO:0000256" key="17">
    <source>
        <dbReference type="SAM" id="MobiDB-lite"/>
    </source>
</evidence>
<dbReference type="PROSITE" id="PS50089">
    <property type="entry name" value="ZF_RING_2"/>
    <property type="match status" value="1"/>
</dbReference>
<evidence type="ECO:0000313" key="20">
    <source>
        <dbReference type="Proteomes" id="UP001310890"/>
    </source>
</evidence>
<evidence type="ECO:0000256" key="11">
    <source>
        <dbReference type="ARBA" id="ARBA00023054"/>
    </source>
</evidence>
<comment type="similarity">
    <text evidence="4 15">Belongs to the BRE1 family.</text>
</comment>
<dbReference type="EMBL" id="JAVRRL010000007">
    <property type="protein sequence ID" value="KAK5116766.1"/>
    <property type="molecule type" value="Genomic_DNA"/>
</dbReference>
<feature type="compositionally biased region" description="Low complexity" evidence="17">
    <location>
        <begin position="232"/>
        <end position="244"/>
    </location>
</feature>
<evidence type="ECO:0000256" key="7">
    <source>
        <dbReference type="ARBA" id="ARBA00022771"/>
    </source>
</evidence>
<comment type="subcellular location">
    <subcellularLocation>
        <location evidence="2 15">Nucleus</location>
    </subcellularLocation>
</comment>
<keyword evidence="6 15" id="KW-0479">Metal-binding</keyword>
<keyword evidence="12 15" id="KW-0539">Nucleus</keyword>
<dbReference type="InterPro" id="IPR058643">
    <property type="entry name" value="BRE1-like_CC"/>
</dbReference>
<evidence type="ECO:0000256" key="16">
    <source>
        <dbReference type="SAM" id="Coils"/>
    </source>
</evidence>
<dbReference type="InterPro" id="IPR013956">
    <property type="entry name" value="E3_ubiquit_lig_Bre1"/>
</dbReference>
<dbReference type="Pfam" id="PF26095">
    <property type="entry name" value="CC_Bre1"/>
    <property type="match status" value="1"/>
</dbReference>
<evidence type="ECO:0000259" key="18">
    <source>
        <dbReference type="PROSITE" id="PS50089"/>
    </source>
</evidence>
<evidence type="ECO:0000256" key="4">
    <source>
        <dbReference type="ARBA" id="ARBA00005555"/>
    </source>
</evidence>
<dbReference type="GO" id="GO:0033503">
    <property type="term" value="C:HULC complex"/>
    <property type="evidence" value="ECO:0007669"/>
    <property type="project" value="TreeGrafter"/>
</dbReference>
<reference evidence="19" key="1">
    <citation type="submission" date="2023-08" db="EMBL/GenBank/DDBJ databases">
        <title>Black Yeasts Isolated from many extreme environments.</title>
        <authorList>
            <person name="Coleine C."/>
            <person name="Stajich J.E."/>
            <person name="Selbmann L."/>
        </authorList>
    </citation>
    <scope>NUCLEOTIDE SEQUENCE</scope>
    <source>
        <strain evidence="19">CCFEE 5401</strain>
    </source>
</reference>
<protein>
    <recommendedName>
        <fullName evidence="15">E3 ubiquitin protein ligase</fullName>
        <ecNumber evidence="15">2.3.2.27</ecNumber>
    </recommendedName>
</protein>
<dbReference type="GO" id="GO:0016567">
    <property type="term" value="P:protein ubiquitination"/>
    <property type="evidence" value="ECO:0007669"/>
    <property type="project" value="UniProtKB-UniRule"/>
</dbReference>